<comment type="catalytic activity">
    <reaction evidence="14 15">
        <text>2-formamido-N(1)-(5-O-phospho-beta-D-ribosyl)acetamidine + ATP = 5-amino-1-(5-phospho-beta-D-ribosyl)imidazole + ADP + phosphate + H(+)</text>
        <dbReference type="Rhea" id="RHEA:23032"/>
        <dbReference type="ChEBI" id="CHEBI:15378"/>
        <dbReference type="ChEBI" id="CHEBI:30616"/>
        <dbReference type="ChEBI" id="CHEBI:43474"/>
        <dbReference type="ChEBI" id="CHEBI:137981"/>
        <dbReference type="ChEBI" id="CHEBI:147287"/>
        <dbReference type="ChEBI" id="CHEBI:456216"/>
        <dbReference type="EC" id="6.3.3.1"/>
    </reaction>
</comment>
<dbReference type="FunFam" id="3.90.650.10:FF:000011">
    <property type="entry name" value="Phosphoribosylformylglycinamidine cyclo-ligase"/>
    <property type="match status" value="1"/>
</dbReference>
<feature type="domain" description="PurM-like N-terminal" evidence="16">
    <location>
        <begin position="55"/>
        <end position="160"/>
    </location>
</feature>
<evidence type="ECO:0000256" key="9">
    <source>
        <dbReference type="ARBA" id="ARBA00022755"/>
    </source>
</evidence>
<evidence type="ECO:0000259" key="17">
    <source>
        <dbReference type="Pfam" id="PF02769"/>
    </source>
</evidence>
<protein>
    <recommendedName>
        <fullName evidence="5 15">Phosphoribosylformylglycinamidine cyclo-ligase</fullName>
        <ecNumber evidence="4 15">6.3.3.1</ecNumber>
    </recommendedName>
    <alternativeName>
        <fullName evidence="12 15">AIR synthase</fullName>
    </alternativeName>
    <alternativeName>
        <fullName evidence="13 15">AIRS</fullName>
    </alternativeName>
    <alternativeName>
        <fullName evidence="11 15">Phosphoribosyl-aminoimidazole synthetase</fullName>
    </alternativeName>
</protein>
<dbReference type="GO" id="GO:0046084">
    <property type="term" value="P:adenine biosynthetic process"/>
    <property type="evidence" value="ECO:0007669"/>
    <property type="project" value="TreeGrafter"/>
</dbReference>
<evidence type="ECO:0000256" key="14">
    <source>
        <dbReference type="ARBA" id="ARBA00049057"/>
    </source>
</evidence>
<dbReference type="RefSeq" id="WP_092351091.1">
    <property type="nucleotide sequence ID" value="NZ_CZVW01000032.1"/>
</dbReference>
<gene>
    <name evidence="15" type="primary">purM</name>
    <name evidence="18" type="ORF">JGI23_01874</name>
</gene>
<evidence type="ECO:0000256" key="10">
    <source>
        <dbReference type="ARBA" id="ARBA00022840"/>
    </source>
</evidence>
<comment type="pathway">
    <text evidence="2 15">Purine metabolism; IMP biosynthesis via de novo pathway; 5-amino-1-(5-phospho-D-ribosyl)imidazole from N(2)-formyl-N(1)-(5-phospho-D-ribosyl)glycinamide: step 2/2.</text>
</comment>
<dbReference type="PANTHER" id="PTHR10520:SF12">
    <property type="entry name" value="TRIFUNCTIONAL PURINE BIOSYNTHETIC PROTEIN ADENOSINE-3"/>
    <property type="match status" value="1"/>
</dbReference>
<dbReference type="Proteomes" id="UP000199197">
    <property type="component" value="Unassembled WGS sequence"/>
</dbReference>
<dbReference type="InterPro" id="IPR010918">
    <property type="entry name" value="PurM-like_C_dom"/>
</dbReference>
<dbReference type="UniPathway" id="UPA00074">
    <property type="reaction ID" value="UER00129"/>
</dbReference>
<evidence type="ECO:0000313" key="18">
    <source>
        <dbReference type="EMBL" id="CUT05062.1"/>
    </source>
</evidence>
<comment type="subcellular location">
    <subcellularLocation>
        <location evidence="1 15">Cytoplasm</location>
    </subcellularLocation>
</comment>
<evidence type="ECO:0000256" key="11">
    <source>
        <dbReference type="ARBA" id="ARBA00031908"/>
    </source>
</evidence>
<feature type="domain" description="PurM-like C-terminal" evidence="17">
    <location>
        <begin position="172"/>
        <end position="330"/>
    </location>
</feature>
<name>A0A0P1NYW5_9BACT</name>
<dbReference type="AlphaFoldDB" id="A0A0P1NYW5"/>
<keyword evidence="6 15" id="KW-0963">Cytoplasm</keyword>
<dbReference type="EC" id="6.3.3.1" evidence="4 15"/>
<evidence type="ECO:0000256" key="13">
    <source>
        <dbReference type="ARBA" id="ARBA00033093"/>
    </source>
</evidence>
<dbReference type="GO" id="GO:0005829">
    <property type="term" value="C:cytosol"/>
    <property type="evidence" value="ECO:0007669"/>
    <property type="project" value="TreeGrafter"/>
</dbReference>
<dbReference type="NCBIfam" id="TIGR00878">
    <property type="entry name" value="purM"/>
    <property type="match status" value="1"/>
</dbReference>
<reference evidence="19" key="1">
    <citation type="submission" date="2015-11" db="EMBL/GenBank/DDBJ databases">
        <authorList>
            <person name="Varghese N."/>
        </authorList>
    </citation>
    <scope>NUCLEOTIDE SEQUENCE [LARGE SCALE GENOMIC DNA]</scope>
    <source>
        <strain evidence="19">JGI-23</strain>
    </source>
</reference>
<keyword evidence="9 15" id="KW-0658">Purine biosynthesis</keyword>
<evidence type="ECO:0000256" key="6">
    <source>
        <dbReference type="ARBA" id="ARBA00022490"/>
    </source>
</evidence>
<keyword evidence="19" id="KW-1185">Reference proteome</keyword>
<keyword evidence="10 15" id="KW-0067">ATP-binding</keyword>
<dbReference type="Pfam" id="PF00586">
    <property type="entry name" value="AIRS"/>
    <property type="match status" value="1"/>
</dbReference>
<evidence type="ECO:0000256" key="1">
    <source>
        <dbReference type="ARBA" id="ARBA00004496"/>
    </source>
</evidence>
<organism evidence="18 19">
    <name type="scientific">Candidatus Chryseopegocella kryptomonas</name>
    <dbReference type="NCBI Taxonomy" id="1633643"/>
    <lineage>
        <taxon>Bacteria</taxon>
        <taxon>Pseudomonadati</taxon>
        <taxon>Candidatus Kryptoniota</taxon>
        <taxon>Candidatus Chryseopegocella</taxon>
    </lineage>
</organism>
<dbReference type="SUPFAM" id="SSF55326">
    <property type="entry name" value="PurM N-terminal domain-like"/>
    <property type="match status" value="1"/>
</dbReference>
<dbReference type="PANTHER" id="PTHR10520">
    <property type="entry name" value="TRIFUNCTIONAL PURINE BIOSYNTHETIC PROTEIN ADENOSINE-3-RELATED"/>
    <property type="match status" value="1"/>
</dbReference>
<evidence type="ECO:0000259" key="16">
    <source>
        <dbReference type="Pfam" id="PF00586"/>
    </source>
</evidence>
<keyword evidence="7 15" id="KW-0436">Ligase</keyword>
<dbReference type="GO" id="GO:0005524">
    <property type="term" value="F:ATP binding"/>
    <property type="evidence" value="ECO:0007669"/>
    <property type="project" value="UniProtKB-KW"/>
</dbReference>
<evidence type="ECO:0000256" key="7">
    <source>
        <dbReference type="ARBA" id="ARBA00022598"/>
    </source>
</evidence>
<dbReference type="SUPFAM" id="SSF56042">
    <property type="entry name" value="PurM C-terminal domain-like"/>
    <property type="match status" value="1"/>
</dbReference>
<evidence type="ECO:0000256" key="12">
    <source>
        <dbReference type="ARBA" id="ARBA00032931"/>
    </source>
</evidence>
<dbReference type="EMBL" id="CZVW01000032">
    <property type="protein sequence ID" value="CUT05062.1"/>
    <property type="molecule type" value="Genomic_DNA"/>
</dbReference>
<comment type="similarity">
    <text evidence="3 15">Belongs to the AIR synthase family.</text>
</comment>
<evidence type="ECO:0000256" key="4">
    <source>
        <dbReference type="ARBA" id="ARBA00013047"/>
    </source>
</evidence>
<evidence type="ECO:0000256" key="2">
    <source>
        <dbReference type="ARBA" id="ARBA00004686"/>
    </source>
</evidence>
<evidence type="ECO:0000256" key="3">
    <source>
        <dbReference type="ARBA" id="ARBA00010280"/>
    </source>
</evidence>
<dbReference type="GO" id="GO:0004641">
    <property type="term" value="F:phosphoribosylformylglycinamidine cyclo-ligase activity"/>
    <property type="evidence" value="ECO:0007669"/>
    <property type="project" value="UniProtKB-UniRule"/>
</dbReference>
<dbReference type="FunFam" id="3.30.1330.10:FF:000001">
    <property type="entry name" value="Phosphoribosylformylglycinamidine cyclo-ligase"/>
    <property type="match status" value="1"/>
</dbReference>
<dbReference type="Gene3D" id="3.30.1330.10">
    <property type="entry name" value="PurM-like, N-terminal domain"/>
    <property type="match status" value="1"/>
</dbReference>
<accession>A0A0P1NYW5</accession>
<dbReference type="InterPro" id="IPR036676">
    <property type="entry name" value="PurM-like_C_sf"/>
</dbReference>
<dbReference type="InterPro" id="IPR016188">
    <property type="entry name" value="PurM-like_N"/>
</dbReference>
<sequence>MKTYKEAGVDVELADKLVDKIKHLAKKTFNQRVLADIGLFGAFYDIKFEEYKHPVIVSSVDGVGTKLKIAFLVNKHDTIGQDLVNHCVNDILVCGAKPLFFLDYFATGKLNPDTFEQVMLGIAKACEENNCALIGGETAEMPGFYQEGEYDIAGTIIGIVEREKIIKGDKVKSGDILIALPSNGLHTNGYSLARAVLLEKFKIDDFIPELNLTLAEELLKIHRSYLKPVSKLLEKFEIHAMSHITGGGIIGNTKRVVPQNLQIKIDWSAWERPEIFKLIQKLGDVPEEDMRRTFNLGVGLILIVDKNDADKILTELKILNEKPFVIGEISN</sequence>
<dbReference type="CDD" id="cd02196">
    <property type="entry name" value="PurM"/>
    <property type="match status" value="1"/>
</dbReference>
<dbReference type="InterPro" id="IPR004733">
    <property type="entry name" value="PurM_cligase"/>
</dbReference>
<dbReference type="Gene3D" id="3.90.650.10">
    <property type="entry name" value="PurM-like C-terminal domain"/>
    <property type="match status" value="1"/>
</dbReference>
<evidence type="ECO:0000313" key="19">
    <source>
        <dbReference type="Proteomes" id="UP000199197"/>
    </source>
</evidence>
<dbReference type="Pfam" id="PF02769">
    <property type="entry name" value="AIRS_C"/>
    <property type="match status" value="1"/>
</dbReference>
<dbReference type="InterPro" id="IPR036921">
    <property type="entry name" value="PurM-like_N_sf"/>
</dbReference>
<dbReference type="GO" id="GO:0006189">
    <property type="term" value="P:'de novo' IMP biosynthetic process"/>
    <property type="evidence" value="ECO:0007669"/>
    <property type="project" value="UniProtKB-UniRule"/>
</dbReference>
<evidence type="ECO:0000256" key="5">
    <source>
        <dbReference type="ARBA" id="ARBA00020367"/>
    </source>
</evidence>
<keyword evidence="8 15" id="KW-0547">Nucleotide-binding</keyword>
<evidence type="ECO:0000256" key="8">
    <source>
        <dbReference type="ARBA" id="ARBA00022741"/>
    </source>
</evidence>
<dbReference type="GO" id="GO:0004637">
    <property type="term" value="F:phosphoribosylamine-glycine ligase activity"/>
    <property type="evidence" value="ECO:0007669"/>
    <property type="project" value="TreeGrafter"/>
</dbReference>
<dbReference type="HAMAP" id="MF_00741">
    <property type="entry name" value="AIRS"/>
    <property type="match status" value="1"/>
</dbReference>
<evidence type="ECO:0000256" key="15">
    <source>
        <dbReference type="HAMAP-Rule" id="MF_00741"/>
    </source>
</evidence>
<proteinExistence type="inferred from homology"/>
<dbReference type="OrthoDB" id="9802507at2"/>